<sequence length="2260" mass="243139">MDYHTLSRRQLQSLCKKHGIPANATNLEMADALSALLMPKPDTAKKFVKIATRSQEVAVKTTVGKEKIIPPSETQVQNAFGSDEKSTIKPLRATRSRRCLTEAPASAPSNTENSKNVEVQSALAVQKQGTKSVSTRRKVGSKGEDRLLSKPEEVESTKVESPSSERKIDRAGGIVLRRGRVKFRSPRRSSTAAQSDKSLRSLDVNGEGNEVTQGYTCAQSCLLDAQKIQLRKNKRSVTFSDVLEVTHSISESPSADTLTESRISSKGLAVDQENQILVSTCEDKKAEGSRNNARRASRKDCNQGNPTVQVPQQKSSKVGGVEVSKDINNLPASKQSQGNIIMSEVDTLVSSQVEMTVDKEHFSESRTRRRSICGRKGDNEAGLALNEKDKVGDNHLINKQVPLVPNTRQSRRLTLIASDFNTAQDKGKSLETKEEDKAVDCSVQGNLYITPVSSTRSSRRSTLLASDVNINRVWSKVAESSQEKSDVDGSNFTAPTECDSHVQVSRKGRQRTLPPLESNYMHRNGKSVGEQMMKTTAESKNTNRVKNACDLGTGSHIAPTKNTKAKTDVRIFVSTDPIKPEQVQTSENICCSRQKNSTCPAVQSSNGKKKNSNMQMISDREASGVLKPGAQELVRETESGAALAKSKLNFCETEALEVANKEEEVDAATTADIIQEADEIMSHSNGPEIGGIQYSRPIQQDLNGLNKAAAKSSRQFKDLCVSTKSGSEDSSTSFVQETVNLKGFDSVQFLSTNYSNSTKSSNTLFSATSNKLGPSSAADADASISPCGTGVHGILEEVDVGNTIVTVAQNASSCSEAVISIFSSEIAPESECLEIPKEDHPLFDNTSKCGQQALVDCNQEDCAASKSGPMSDCRASEDSPMSDFRGSISPTLVMISESLGITSPISTRLISDEGIIDYKEAKGGTSPVSVKMGPVEGNLGEIQFTIDNEVHAIATSITSSDIEIGLPSSIRTRLAEVMDTGNQDVSDMEIKNNEVAPQGLPGGSVQSQRNAEEGNNHINESFGSSSPISAITVSDEGVIDNKEAQQRTSVGLTKMSTAEGNVGGSQLTIYDEGCAIETSAKRADIESSSPSLNPKSSVEGTEHGSQYIIDVWMKDSLNIEEEAIVSEGLAVGSLKSPFGRHNSLEAITSEQGSIDSEETLESNSPVLTNMSPADGNLDGHQFTNEIAEHKTESSVGLRPDINSGSGPASSSEDIAQCIKRTTVINSPEIKADNAVKEGLSDSEMKSLSPHQFAAEACALAQEMCSGNELLVSHENECVGSPFGVLGSRLPVEVSCKTKQRWPRAIYKSARKFRPSGLQKSGSFTEMDFGSSEGSAACFMPCNQGEDVEVQGYGTPDVGCDGVHSSSLERCEEGDSEEDSFSDGEFSKFNVDVVPLNADKSASYSEENMSSDSGEDSAFDSKVDCFEEEEEVLSGGESYESEGDTSEEEVLSGGESYESEGDISEELSESDDESLDDSGSLADLESSGALHSVVKLKSSEDSSCIGHFFEAIEVEANAVEKAQSDAQNAAAYGSSLFHEELTLGQRGTCQSSENESNNSDTTQLLSNDHNSLAVVDLQLATHIPCHKDTALTSLSFLFATPTSKIKEVGECSSEPLSIDYQHLNDGVLAENGQQSMVKAESHTAFCASVSALQTEQEENGEVCGVLQRGLEPLCYIDQAVHHGVYQALELTVKADFVNKEVATEDAADESPDNSEEVCSDSLKDLGAGKNYPDTSTTTVDNGDEQAGGVEAASVEFAPIAVAATEDAEAEVTDNSEEVRSNAMSEDIGTSKNYPDTSTGTVEDGVANYEQTDKVFGVGVANVESATVAVDLDLLQDVEDNIDIHKADVVLASPIAPPASLEAVEEETVNTDLEVIELCTTIPCAMVAKSESDLCQQAGRQQESMLCDISHNTDTKLTTEEQGESWEQIFPCEITQCRDSDVVQYAHVHESLVEETQAPQCPQIPQTPCATIEHMRWLVDELLEGVLNETQAAQCPGTPPTQRAYAEGEQMRGPVDELLVNVLNETTHNCLNGLQSKTEAVYCAEIPQTLGAYAKGDLKSEKLDIPLKNVSKDQEISQPQSIPAEGSIRNAPMEELLQTVLNKAQACENPLSHVIKEAAEAENPRMEISREQSLQHMDLTLMSLRKLKQMCKENDLPPTTKPMTETPSRREVNAWMSAKRANTSVQPRDLPSANKRSALKALSSNFKSNTPAASARTPTVKSVQRPRNLMFTYNDSEGAGKNLVAPSPQAPLSSSRHIARQI</sequence>
<feature type="compositionally biased region" description="Acidic residues" evidence="1">
    <location>
        <begin position="1438"/>
        <end position="1449"/>
    </location>
</feature>
<feature type="compositionally biased region" description="Basic residues" evidence="1">
    <location>
        <begin position="177"/>
        <end position="187"/>
    </location>
</feature>
<feature type="region of interest" description="Disordered" evidence="1">
    <location>
        <begin position="1363"/>
        <end position="1383"/>
    </location>
</feature>
<feature type="region of interest" description="Disordered" evidence="1">
    <location>
        <begin position="479"/>
        <end position="523"/>
    </location>
</feature>
<dbReference type="PANTHER" id="PTHR33621:SF2">
    <property type="entry name" value="RIBOSOMAL L1 DOMAIN-CONTAINING PROTEIN"/>
    <property type="match status" value="1"/>
</dbReference>
<name>A0A9D4UT57_ADICA</name>
<feature type="region of interest" description="Disordered" evidence="1">
    <location>
        <begin position="1426"/>
        <end position="1482"/>
    </location>
</feature>
<feature type="region of interest" description="Disordered" evidence="1">
    <location>
        <begin position="283"/>
        <end position="320"/>
    </location>
</feature>
<feature type="compositionally biased region" description="Acidic residues" evidence="1">
    <location>
        <begin position="1456"/>
        <end position="1475"/>
    </location>
</feature>
<dbReference type="OrthoDB" id="1916794at2759"/>
<comment type="caution">
    <text evidence="2">The sequence shown here is derived from an EMBL/GenBank/DDBJ whole genome shotgun (WGS) entry which is preliminary data.</text>
</comment>
<feature type="compositionally biased region" description="Low complexity" evidence="1">
    <location>
        <begin position="1087"/>
        <end position="1097"/>
    </location>
</feature>
<feature type="region of interest" description="Disordered" evidence="1">
    <location>
        <begin position="74"/>
        <end position="206"/>
    </location>
</feature>
<feature type="region of interest" description="Disordered" evidence="1">
    <location>
        <begin position="1401"/>
        <end position="1420"/>
    </location>
</feature>
<protein>
    <submittedName>
        <fullName evidence="2">Uncharacterized protein</fullName>
    </submittedName>
</protein>
<organism evidence="2 3">
    <name type="scientific">Adiantum capillus-veneris</name>
    <name type="common">Maidenhair fern</name>
    <dbReference type="NCBI Taxonomy" id="13818"/>
    <lineage>
        <taxon>Eukaryota</taxon>
        <taxon>Viridiplantae</taxon>
        <taxon>Streptophyta</taxon>
        <taxon>Embryophyta</taxon>
        <taxon>Tracheophyta</taxon>
        <taxon>Polypodiopsida</taxon>
        <taxon>Polypodiidae</taxon>
        <taxon>Polypodiales</taxon>
        <taxon>Pteridineae</taxon>
        <taxon>Pteridaceae</taxon>
        <taxon>Vittarioideae</taxon>
        <taxon>Adiantum</taxon>
    </lineage>
</organism>
<evidence type="ECO:0000313" key="2">
    <source>
        <dbReference type="EMBL" id="KAI5073047.1"/>
    </source>
</evidence>
<dbReference type="EMBL" id="JABFUD020000011">
    <property type="protein sequence ID" value="KAI5073047.1"/>
    <property type="molecule type" value="Genomic_DNA"/>
</dbReference>
<accession>A0A9D4UT57</accession>
<feature type="region of interest" description="Disordered" evidence="1">
    <location>
        <begin position="1763"/>
        <end position="1797"/>
    </location>
</feature>
<feature type="compositionally biased region" description="Acidic residues" evidence="1">
    <location>
        <begin position="1764"/>
        <end position="1774"/>
    </location>
</feature>
<feature type="compositionally biased region" description="Polar residues" evidence="1">
    <location>
        <begin position="1780"/>
        <end position="1797"/>
    </location>
</feature>
<feature type="region of interest" description="Disordered" evidence="1">
    <location>
        <begin position="995"/>
        <end position="1027"/>
    </location>
</feature>
<dbReference type="Proteomes" id="UP000886520">
    <property type="component" value="Chromosome 11"/>
</dbReference>
<evidence type="ECO:0000313" key="3">
    <source>
        <dbReference type="Proteomes" id="UP000886520"/>
    </source>
</evidence>
<feature type="region of interest" description="Disordered" evidence="1">
    <location>
        <begin position="1189"/>
        <end position="1212"/>
    </location>
</feature>
<evidence type="ECO:0000256" key="1">
    <source>
        <dbReference type="SAM" id="MobiDB-lite"/>
    </source>
</evidence>
<gene>
    <name evidence="2" type="ORF">GOP47_0011060</name>
</gene>
<keyword evidence="3" id="KW-1185">Reference proteome</keyword>
<dbReference type="PANTHER" id="PTHR33621">
    <property type="entry name" value="ASPARTIC/GLUTAMIC ACID-RICH PROTEIN"/>
    <property type="match status" value="1"/>
</dbReference>
<feature type="compositionally biased region" description="Polar residues" evidence="1">
    <location>
        <begin position="1016"/>
        <end position="1027"/>
    </location>
</feature>
<proteinExistence type="predicted"/>
<feature type="compositionally biased region" description="Polar residues" evidence="1">
    <location>
        <begin position="1202"/>
        <end position="1212"/>
    </location>
</feature>
<feature type="region of interest" description="Disordered" evidence="1">
    <location>
        <begin position="1544"/>
        <end position="1563"/>
    </location>
</feature>
<feature type="compositionally biased region" description="Polar residues" evidence="1">
    <location>
        <begin position="107"/>
        <end position="119"/>
    </location>
</feature>
<feature type="compositionally biased region" description="Basic and acidic residues" evidence="1">
    <location>
        <begin position="141"/>
        <end position="170"/>
    </location>
</feature>
<feature type="compositionally biased region" description="Polar residues" evidence="1">
    <location>
        <begin position="1401"/>
        <end position="1411"/>
    </location>
</feature>
<feature type="region of interest" description="Disordered" evidence="1">
    <location>
        <begin position="1702"/>
        <end position="1743"/>
    </location>
</feature>
<feature type="region of interest" description="Disordered" evidence="1">
    <location>
        <begin position="1081"/>
        <end position="1101"/>
    </location>
</feature>
<feature type="region of interest" description="Disordered" evidence="1">
    <location>
        <begin position="2238"/>
        <end position="2260"/>
    </location>
</feature>
<feature type="compositionally biased region" description="Acidic residues" evidence="1">
    <location>
        <begin position="1702"/>
        <end position="1717"/>
    </location>
</feature>
<feature type="compositionally biased region" description="Polar residues" evidence="1">
    <location>
        <begin position="302"/>
        <end position="316"/>
    </location>
</feature>
<reference evidence="2" key="1">
    <citation type="submission" date="2021-01" db="EMBL/GenBank/DDBJ databases">
        <title>Adiantum capillus-veneris genome.</title>
        <authorList>
            <person name="Fang Y."/>
            <person name="Liao Q."/>
        </authorList>
    </citation>
    <scope>NUCLEOTIDE SEQUENCE</scope>
    <source>
        <strain evidence="2">H3</strain>
        <tissue evidence="2">Leaf</tissue>
    </source>
</reference>